<evidence type="ECO:0000313" key="2">
    <source>
        <dbReference type="Proteomes" id="UP000266723"/>
    </source>
</evidence>
<dbReference type="EMBL" id="QGKV02000759">
    <property type="protein sequence ID" value="KAF3567862.1"/>
    <property type="molecule type" value="Genomic_DNA"/>
</dbReference>
<evidence type="ECO:0000313" key="1">
    <source>
        <dbReference type="EMBL" id="KAF3567862.1"/>
    </source>
</evidence>
<comment type="caution">
    <text evidence="1">The sequence shown here is derived from an EMBL/GenBank/DDBJ whole genome shotgun (WGS) entry which is preliminary data.</text>
</comment>
<gene>
    <name evidence="1" type="ORF">DY000_02018131</name>
</gene>
<sequence>MIICFDERLRPPYAWSSGDSNSSSCELSEGERFGEADALRRCHVAGEVGEGFVQLAPLSWGYVGHPHPHPNSYLRRLLQKSITFL</sequence>
<proteinExistence type="predicted"/>
<keyword evidence="2" id="KW-1185">Reference proteome</keyword>
<name>A0ABQ7D6G0_BRACR</name>
<protein>
    <recommendedName>
        <fullName evidence="3">Histone deacetylase</fullName>
    </recommendedName>
</protein>
<dbReference type="Proteomes" id="UP000266723">
    <property type="component" value="Unassembled WGS sequence"/>
</dbReference>
<accession>A0ABQ7D6G0</accession>
<evidence type="ECO:0008006" key="3">
    <source>
        <dbReference type="Google" id="ProtNLM"/>
    </source>
</evidence>
<reference evidence="1 2" key="1">
    <citation type="journal article" date="2020" name="BMC Genomics">
        <title>Intraspecific diversification of the crop wild relative Brassica cretica Lam. using demographic model selection.</title>
        <authorList>
            <person name="Kioukis A."/>
            <person name="Michalopoulou V.A."/>
            <person name="Briers L."/>
            <person name="Pirintsos S."/>
            <person name="Studholme D.J."/>
            <person name="Pavlidis P."/>
            <person name="Sarris P.F."/>
        </authorList>
    </citation>
    <scope>NUCLEOTIDE SEQUENCE [LARGE SCALE GENOMIC DNA]</scope>
    <source>
        <strain evidence="2">cv. PFS-1207/04</strain>
    </source>
</reference>
<organism evidence="1 2">
    <name type="scientific">Brassica cretica</name>
    <name type="common">Mustard</name>
    <dbReference type="NCBI Taxonomy" id="69181"/>
    <lineage>
        <taxon>Eukaryota</taxon>
        <taxon>Viridiplantae</taxon>
        <taxon>Streptophyta</taxon>
        <taxon>Embryophyta</taxon>
        <taxon>Tracheophyta</taxon>
        <taxon>Spermatophyta</taxon>
        <taxon>Magnoliopsida</taxon>
        <taxon>eudicotyledons</taxon>
        <taxon>Gunneridae</taxon>
        <taxon>Pentapetalae</taxon>
        <taxon>rosids</taxon>
        <taxon>malvids</taxon>
        <taxon>Brassicales</taxon>
        <taxon>Brassicaceae</taxon>
        <taxon>Brassiceae</taxon>
        <taxon>Brassica</taxon>
    </lineage>
</organism>